<reference evidence="2" key="1">
    <citation type="journal article" date="2013" name="Nature">
        <title>Pan genome of the phytoplankton Emiliania underpins its global distribution.</title>
        <authorList>
            <person name="Read B.A."/>
            <person name="Kegel J."/>
            <person name="Klute M.J."/>
            <person name="Kuo A."/>
            <person name="Lefebvre S.C."/>
            <person name="Maumus F."/>
            <person name="Mayer C."/>
            <person name="Miller J."/>
            <person name="Monier A."/>
            <person name="Salamov A."/>
            <person name="Young J."/>
            <person name="Aguilar M."/>
            <person name="Claverie J.M."/>
            <person name="Frickenhaus S."/>
            <person name="Gonzalez K."/>
            <person name="Herman E.K."/>
            <person name="Lin Y.C."/>
            <person name="Napier J."/>
            <person name="Ogata H."/>
            <person name="Sarno A.F."/>
            <person name="Shmutz J."/>
            <person name="Schroeder D."/>
            <person name="de Vargas C."/>
            <person name="Verret F."/>
            <person name="von Dassow P."/>
            <person name="Valentin K."/>
            <person name="Van de Peer Y."/>
            <person name="Wheeler G."/>
            <person name="Dacks J.B."/>
            <person name="Delwiche C.F."/>
            <person name="Dyhrman S.T."/>
            <person name="Glockner G."/>
            <person name="John U."/>
            <person name="Richards T."/>
            <person name="Worden A.Z."/>
            <person name="Zhang X."/>
            <person name="Grigoriev I.V."/>
            <person name="Allen A.E."/>
            <person name="Bidle K."/>
            <person name="Borodovsky M."/>
            <person name="Bowler C."/>
            <person name="Brownlee C."/>
            <person name="Cock J.M."/>
            <person name="Elias M."/>
            <person name="Gladyshev V.N."/>
            <person name="Groth M."/>
            <person name="Guda C."/>
            <person name="Hadaegh A."/>
            <person name="Iglesias-Rodriguez M.D."/>
            <person name="Jenkins J."/>
            <person name="Jones B.M."/>
            <person name="Lawson T."/>
            <person name="Leese F."/>
            <person name="Lindquist E."/>
            <person name="Lobanov A."/>
            <person name="Lomsadze A."/>
            <person name="Malik S.B."/>
            <person name="Marsh M.E."/>
            <person name="Mackinder L."/>
            <person name="Mock T."/>
            <person name="Mueller-Roeber B."/>
            <person name="Pagarete A."/>
            <person name="Parker M."/>
            <person name="Probert I."/>
            <person name="Quesneville H."/>
            <person name="Raines C."/>
            <person name="Rensing S.A."/>
            <person name="Riano-Pachon D.M."/>
            <person name="Richier S."/>
            <person name="Rokitta S."/>
            <person name="Shiraiwa Y."/>
            <person name="Soanes D.M."/>
            <person name="van der Giezen M."/>
            <person name="Wahlund T.M."/>
            <person name="Williams B."/>
            <person name="Wilson W."/>
            <person name="Wolfe G."/>
            <person name="Wurch L.L."/>
        </authorList>
    </citation>
    <scope>NUCLEOTIDE SEQUENCE</scope>
</reference>
<accession>A0A0D3JJ10</accession>
<name>A0A0D3JJ10_EMIH1</name>
<keyword evidence="2" id="KW-1185">Reference proteome</keyword>
<reference evidence="1" key="2">
    <citation type="submission" date="2024-10" db="UniProtKB">
        <authorList>
            <consortium name="EnsemblProtists"/>
        </authorList>
    </citation>
    <scope>IDENTIFICATION</scope>
</reference>
<evidence type="ECO:0000313" key="1">
    <source>
        <dbReference type="EnsemblProtists" id="EOD23495"/>
    </source>
</evidence>
<organism evidence="1 2">
    <name type="scientific">Emiliania huxleyi (strain CCMP1516)</name>
    <dbReference type="NCBI Taxonomy" id="280463"/>
    <lineage>
        <taxon>Eukaryota</taxon>
        <taxon>Haptista</taxon>
        <taxon>Haptophyta</taxon>
        <taxon>Prymnesiophyceae</taxon>
        <taxon>Isochrysidales</taxon>
        <taxon>Noelaerhabdaceae</taxon>
        <taxon>Emiliania</taxon>
    </lineage>
</organism>
<proteinExistence type="predicted"/>
<evidence type="ECO:0000313" key="2">
    <source>
        <dbReference type="Proteomes" id="UP000013827"/>
    </source>
</evidence>
<dbReference type="EnsemblProtists" id="EOD23495">
    <property type="protein sequence ID" value="EOD23495"/>
    <property type="gene ID" value="EMIHUDRAFT_239588"/>
</dbReference>
<dbReference type="PaxDb" id="2903-EOD23495"/>
<dbReference type="AlphaFoldDB" id="A0A0D3JJ10"/>
<dbReference type="KEGG" id="ehx:EMIHUDRAFT_239588"/>
<sequence length="289" mass="29759">MLPLLFPCAAPTQRAIQFASGPTHNCLDGCVANPHLVDGDCTKMWDLNCGCAADSSPHSPVCGPPAVMGALCNAGTSASLSCQPGAGQGAYPDCKIGVDIGCGCAINEFLPTEAVQETASGYEGAIMTAKASSFLLTPQLAHCAPVEQIPPCPPGGLVSGDRINISLPCWPEMPAKYNCEYPSVPSPYYLPGKNIFVCTPSWDPNCGCGSDFSAAARLVGPVFYSEQVCKNGTRPSISCQPGAGGPGGYPDCKVGVDTGCGCAKDEFPLTFEGGFLVPPVSSEMCAEVF</sequence>
<dbReference type="RefSeq" id="XP_005775924.1">
    <property type="nucleotide sequence ID" value="XM_005775867.1"/>
</dbReference>
<dbReference type="Proteomes" id="UP000013827">
    <property type="component" value="Unassembled WGS sequence"/>
</dbReference>
<dbReference type="HOGENOM" id="CLU_964522_0_0_1"/>
<protein>
    <submittedName>
        <fullName evidence="1">Uncharacterized protein</fullName>
    </submittedName>
</protein>
<dbReference type="GeneID" id="17269042"/>